<proteinExistence type="predicted"/>
<evidence type="ECO:0000313" key="1">
    <source>
        <dbReference type="EMBL" id="GAA0390835.1"/>
    </source>
</evidence>
<keyword evidence="2" id="KW-1185">Reference proteome</keyword>
<evidence type="ECO:0000313" key="2">
    <source>
        <dbReference type="Proteomes" id="UP001500340"/>
    </source>
</evidence>
<gene>
    <name evidence="1" type="ORF">GCM10008933_22210</name>
</gene>
<dbReference type="Proteomes" id="UP001500340">
    <property type="component" value="Unassembled WGS sequence"/>
</dbReference>
<sequence length="54" mass="6499">MDHTKAEQGYLNHYDEEVHILTNMFLTEKATSIIGENRYFSRDRYSLGYNQREI</sequence>
<accession>A0ABN0YCC7</accession>
<comment type="caution">
    <text evidence="1">The sequence shown here is derived from an EMBL/GenBank/DDBJ whole genome shotgun (WGS) entry which is preliminary data.</text>
</comment>
<organism evidence="1 2">
    <name type="scientific">Paenibacillus motobuensis</name>
    <dbReference type="NCBI Taxonomy" id="295324"/>
    <lineage>
        <taxon>Bacteria</taxon>
        <taxon>Bacillati</taxon>
        <taxon>Bacillota</taxon>
        <taxon>Bacilli</taxon>
        <taxon>Bacillales</taxon>
        <taxon>Paenibacillaceae</taxon>
        <taxon>Paenibacillus</taxon>
    </lineage>
</organism>
<protein>
    <submittedName>
        <fullName evidence="1">Uncharacterized protein</fullName>
    </submittedName>
</protein>
<reference evidence="1 2" key="1">
    <citation type="journal article" date="2019" name="Int. J. Syst. Evol. Microbiol.">
        <title>The Global Catalogue of Microorganisms (GCM) 10K type strain sequencing project: providing services to taxonomists for standard genome sequencing and annotation.</title>
        <authorList>
            <consortium name="The Broad Institute Genomics Platform"/>
            <consortium name="The Broad Institute Genome Sequencing Center for Infectious Disease"/>
            <person name="Wu L."/>
            <person name="Ma J."/>
        </authorList>
    </citation>
    <scope>NUCLEOTIDE SEQUENCE [LARGE SCALE GENOMIC DNA]</scope>
    <source>
        <strain evidence="1 2">JCM 12774</strain>
    </source>
</reference>
<name>A0ABN0YCC7_9BACL</name>
<dbReference type="EMBL" id="BAAACX010000009">
    <property type="protein sequence ID" value="GAA0390835.1"/>
    <property type="molecule type" value="Genomic_DNA"/>
</dbReference>